<dbReference type="PANTHER" id="PTHR10695:SF46">
    <property type="entry name" value="BIFUNCTIONAL COENZYME A SYNTHASE-RELATED"/>
    <property type="match status" value="1"/>
</dbReference>
<dbReference type="PANTHER" id="PTHR10695">
    <property type="entry name" value="DEPHOSPHO-COA KINASE-RELATED"/>
    <property type="match status" value="1"/>
</dbReference>
<dbReference type="RefSeq" id="WP_121143766.1">
    <property type="nucleotide sequence ID" value="NZ_RBWY01000001.1"/>
</dbReference>
<dbReference type="HAMAP" id="MF_00376">
    <property type="entry name" value="Dephospho_CoA_kinase"/>
    <property type="match status" value="1"/>
</dbReference>
<evidence type="ECO:0000256" key="5">
    <source>
        <dbReference type="HAMAP-Rule" id="MF_00376"/>
    </source>
</evidence>
<dbReference type="PROSITE" id="PS51219">
    <property type="entry name" value="DPCK"/>
    <property type="match status" value="1"/>
</dbReference>
<comment type="catalytic activity">
    <reaction evidence="5">
        <text>3'-dephospho-CoA + ATP = ADP + CoA + H(+)</text>
        <dbReference type="Rhea" id="RHEA:18245"/>
        <dbReference type="ChEBI" id="CHEBI:15378"/>
        <dbReference type="ChEBI" id="CHEBI:30616"/>
        <dbReference type="ChEBI" id="CHEBI:57287"/>
        <dbReference type="ChEBI" id="CHEBI:57328"/>
        <dbReference type="ChEBI" id="CHEBI:456216"/>
        <dbReference type="EC" id="2.7.1.24"/>
    </reaction>
</comment>
<gene>
    <name evidence="5" type="primary">coaE</name>
    <name evidence="7" type="ORF">DES39_0042</name>
</gene>
<keyword evidence="3 5" id="KW-0067">ATP-binding</keyword>
<evidence type="ECO:0000256" key="6">
    <source>
        <dbReference type="NCBIfam" id="TIGR00152"/>
    </source>
</evidence>
<dbReference type="EC" id="2.7.1.24" evidence="5 6"/>
<dbReference type="NCBIfam" id="TIGR00152">
    <property type="entry name" value="dephospho-CoA kinase"/>
    <property type="match status" value="1"/>
</dbReference>
<protein>
    <recommendedName>
        <fullName evidence="5 6">Dephospho-CoA kinase</fullName>
        <ecNumber evidence="5 6">2.7.1.24</ecNumber>
    </recommendedName>
    <alternativeName>
        <fullName evidence="5">Dephosphocoenzyme A kinase</fullName>
    </alternativeName>
</protein>
<keyword evidence="5 7" id="KW-0418">Kinase</keyword>
<dbReference type="CDD" id="cd02022">
    <property type="entry name" value="DPCK"/>
    <property type="match status" value="1"/>
</dbReference>
<comment type="subcellular location">
    <subcellularLocation>
        <location evidence="5">Cytoplasm</location>
    </subcellularLocation>
</comment>
<dbReference type="Gene3D" id="3.40.50.300">
    <property type="entry name" value="P-loop containing nucleotide triphosphate hydrolases"/>
    <property type="match status" value="1"/>
</dbReference>
<keyword evidence="8" id="KW-1185">Reference proteome</keyword>
<dbReference type="EMBL" id="RBWY01000001">
    <property type="protein sequence ID" value="RKS86839.1"/>
    <property type="molecule type" value="Genomic_DNA"/>
</dbReference>
<proteinExistence type="inferred from homology"/>
<dbReference type="InterPro" id="IPR001977">
    <property type="entry name" value="Depp_CoAkinase"/>
</dbReference>
<organism evidence="7 8">
    <name type="scientific">Orbus hercynius</name>
    <dbReference type="NCBI Taxonomy" id="593135"/>
    <lineage>
        <taxon>Bacteria</taxon>
        <taxon>Pseudomonadati</taxon>
        <taxon>Pseudomonadota</taxon>
        <taxon>Gammaproteobacteria</taxon>
        <taxon>Orbales</taxon>
        <taxon>Orbaceae</taxon>
        <taxon>Orbus</taxon>
    </lineage>
</organism>
<evidence type="ECO:0000313" key="8">
    <source>
        <dbReference type="Proteomes" id="UP000278542"/>
    </source>
</evidence>
<comment type="caution">
    <text evidence="7">The sequence shown here is derived from an EMBL/GenBank/DDBJ whole genome shotgun (WGS) entry which is preliminary data.</text>
</comment>
<dbReference type="SUPFAM" id="SSF52540">
    <property type="entry name" value="P-loop containing nucleoside triphosphate hydrolases"/>
    <property type="match status" value="1"/>
</dbReference>
<evidence type="ECO:0000256" key="4">
    <source>
        <dbReference type="ARBA" id="ARBA00022993"/>
    </source>
</evidence>
<keyword evidence="5" id="KW-0963">Cytoplasm</keyword>
<sequence length="201" mass="22990">MPYIVALSGGIASGKTTVTQLFAQFGVPIIDADLIARQVVEKGTPTLALIVQRFGADILLPTGDLDRAKLRHIIFNNRQQRIWLNQCLHPIIQIETEKQFRQSYAHYVIWVVPLLIENNLHKRADRILIIDTPAKAQIERLKKRDNINENLAKNMLSSQLSNAERIRYADDIIINNNQKSSLFSQVKQLHNKYLQLSQNSN</sequence>
<dbReference type="GO" id="GO:0005524">
    <property type="term" value="F:ATP binding"/>
    <property type="evidence" value="ECO:0007669"/>
    <property type="project" value="UniProtKB-UniRule"/>
</dbReference>
<evidence type="ECO:0000256" key="2">
    <source>
        <dbReference type="ARBA" id="ARBA00022741"/>
    </source>
</evidence>
<dbReference type="AlphaFoldDB" id="A0A495RHD8"/>
<dbReference type="Proteomes" id="UP000278542">
    <property type="component" value="Unassembled WGS sequence"/>
</dbReference>
<feature type="binding site" evidence="5">
    <location>
        <begin position="12"/>
        <end position="17"/>
    </location>
    <ligand>
        <name>ATP</name>
        <dbReference type="ChEBI" id="CHEBI:30616"/>
    </ligand>
</feature>
<dbReference type="Pfam" id="PF01121">
    <property type="entry name" value="CoaE"/>
    <property type="match status" value="1"/>
</dbReference>
<evidence type="ECO:0000256" key="1">
    <source>
        <dbReference type="ARBA" id="ARBA00009018"/>
    </source>
</evidence>
<dbReference type="GO" id="GO:0015937">
    <property type="term" value="P:coenzyme A biosynthetic process"/>
    <property type="evidence" value="ECO:0007669"/>
    <property type="project" value="UniProtKB-UniRule"/>
</dbReference>
<comment type="similarity">
    <text evidence="1 5">Belongs to the CoaE family.</text>
</comment>
<comment type="pathway">
    <text evidence="5">Cofactor biosynthesis; coenzyme A biosynthesis; CoA from (R)-pantothenate: step 5/5.</text>
</comment>
<name>A0A495RHD8_9GAMM</name>
<reference evidence="7 8" key="1">
    <citation type="submission" date="2018-10" db="EMBL/GenBank/DDBJ databases">
        <title>Genomic Encyclopedia of Type Strains, Phase IV (KMG-IV): sequencing the most valuable type-strain genomes for metagenomic binning, comparative biology and taxonomic classification.</title>
        <authorList>
            <person name="Goeker M."/>
        </authorList>
    </citation>
    <scope>NUCLEOTIDE SEQUENCE [LARGE SCALE GENOMIC DNA]</scope>
    <source>
        <strain evidence="7 8">DSM 22228</strain>
    </source>
</reference>
<dbReference type="InterPro" id="IPR027417">
    <property type="entry name" value="P-loop_NTPase"/>
</dbReference>
<evidence type="ECO:0000256" key="3">
    <source>
        <dbReference type="ARBA" id="ARBA00022840"/>
    </source>
</evidence>
<evidence type="ECO:0000313" key="7">
    <source>
        <dbReference type="EMBL" id="RKS86839.1"/>
    </source>
</evidence>
<keyword evidence="5" id="KW-0808">Transferase</keyword>
<dbReference type="GO" id="GO:0005737">
    <property type="term" value="C:cytoplasm"/>
    <property type="evidence" value="ECO:0007669"/>
    <property type="project" value="UniProtKB-SubCell"/>
</dbReference>
<keyword evidence="4 5" id="KW-0173">Coenzyme A biosynthesis</keyword>
<keyword evidence="2 5" id="KW-0547">Nucleotide-binding</keyword>
<accession>A0A495RHD8</accession>
<dbReference type="UniPathway" id="UPA00241">
    <property type="reaction ID" value="UER00356"/>
</dbReference>
<dbReference type="GO" id="GO:0004140">
    <property type="term" value="F:dephospho-CoA kinase activity"/>
    <property type="evidence" value="ECO:0007669"/>
    <property type="project" value="UniProtKB-UniRule"/>
</dbReference>
<comment type="function">
    <text evidence="5">Catalyzes the phosphorylation of the 3'-hydroxyl group of dephosphocoenzyme A to form coenzyme A.</text>
</comment>
<dbReference type="OrthoDB" id="9812943at2"/>